<keyword evidence="4 15" id="KW-0021">Allosteric enzyme</keyword>
<dbReference type="Gene3D" id="3.40.50.2020">
    <property type="match status" value="1"/>
</dbReference>
<sequence>MGKVVTIDHPLIQHKLTLIRDKNTGSKDFRDLVKEVSLLMGYEVTRDLSLQEIEIETPVCSAKSKVISGKKLGIIPILRAGLGMVDGILQLIPAAKVGHVGLYRDPETLEPVEYYCKLPSDVEERDLIVLDPMLATGGSASAAIQFLKDKGATNIKLVCLIASPEGVEVVQNQHDDVDIYVASIDEKLNEHAYIVPGLGDAGDRLFGTK</sequence>
<comment type="similarity">
    <text evidence="2 15">Belongs to the UPRTase family.</text>
</comment>
<reference evidence="17 18" key="1">
    <citation type="submission" date="2016-10" db="EMBL/GenBank/DDBJ databases">
        <authorList>
            <person name="de Groot N.N."/>
        </authorList>
    </citation>
    <scope>NUCLEOTIDE SEQUENCE [LARGE SCALE GENOMIC DNA]</scope>
    <source>
        <strain evidence="17 18">DSM 18346</strain>
    </source>
</reference>
<evidence type="ECO:0000256" key="12">
    <source>
        <dbReference type="ARBA" id="ARBA00056901"/>
    </source>
</evidence>
<evidence type="ECO:0000313" key="17">
    <source>
        <dbReference type="EMBL" id="SDJ88453.1"/>
    </source>
</evidence>
<dbReference type="InterPro" id="IPR050054">
    <property type="entry name" value="UPRTase/APRTase"/>
</dbReference>
<dbReference type="Pfam" id="PF14681">
    <property type="entry name" value="UPRTase"/>
    <property type="match status" value="1"/>
</dbReference>
<dbReference type="PANTHER" id="PTHR32315:SF4">
    <property type="entry name" value="URACIL PHOSPHORIBOSYLTRANSFERASE, CHLOROPLASTIC"/>
    <property type="match status" value="1"/>
</dbReference>
<evidence type="ECO:0000256" key="4">
    <source>
        <dbReference type="ARBA" id="ARBA00022533"/>
    </source>
</evidence>
<dbReference type="RefSeq" id="WP_090548988.1">
    <property type="nucleotide sequence ID" value="NZ_FNFP01000001.1"/>
</dbReference>
<organism evidence="17 18">
    <name type="scientific">Natronincola ferrireducens</name>
    <dbReference type="NCBI Taxonomy" id="393762"/>
    <lineage>
        <taxon>Bacteria</taxon>
        <taxon>Bacillati</taxon>
        <taxon>Bacillota</taxon>
        <taxon>Clostridia</taxon>
        <taxon>Peptostreptococcales</taxon>
        <taxon>Natronincolaceae</taxon>
        <taxon>Natronincola</taxon>
    </lineage>
</organism>
<dbReference type="GO" id="GO:0005737">
    <property type="term" value="C:cytoplasm"/>
    <property type="evidence" value="ECO:0007669"/>
    <property type="project" value="UniProtKB-ARBA"/>
</dbReference>
<protein>
    <recommendedName>
        <fullName evidence="13 15">Uracil phosphoribosyltransferase</fullName>
        <ecNumber evidence="3 15">2.4.2.9</ecNumber>
    </recommendedName>
    <alternativeName>
        <fullName evidence="10 15">UMP pyrophosphorylase</fullName>
    </alternativeName>
    <alternativeName>
        <fullName evidence="14 15">UPRTase</fullName>
    </alternativeName>
</protein>
<dbReference type="Proteomes" id="UP000198718">
    <property type="component" value="Unassembled WGS sequence"/>
</dbReference>
<comment type="activity regulation">
    <text evidence="15">Allosterically activated by GTP.</text>
</comment>
<evidence type="ECO:0000256" key="8">
    <source>
        <dbReference type="ARBA" id="ARBA00022842"/>
    </source>
</evidence>
<evidence type="ECO:0000256" key="6">
    <source>
        <dbReference type="ARBA" id="ARBA00022679"/>
    </source>
</evidence>
<dbReference type="GO" id="GO:0006223">
    <property type="term" value="P:uracil salvage"/>
    <property type="evidence" value="ECO:0007669"/>
    <property type="project" value="InterPro"/>
</dbReference>
<dbReference type="CDD" id="cd06223">
    <property type="entry name" value="PRTases_typeI"/>
    <property type="match status" value="1"/>
</dbReference>
<feature type="binding site" evidence="15">
    <location>
        <position position="79"/>
    </location>
    <ligand>
        <name>5-phospho-alpha-D-ribose 1-diphosphate</name>
        <dbReference type="ChEBI" id="CHEBI:58017"/>
    </ligand>
</feature>
<comment type="pathway">
    <text evidence="1 15">Pyrimidine metabolism; UMP biosynthesis via salvage pathway; UMP from uracil: step 1/1.</text>
</comment>
<dbReference type="PANTHER" id="PTHR32315">
    <property type="entry name" value="ADENINE PHOSPHORIBOSYLTRANSFERASE"/>
    <property type="match status" value="1"/>
</dbReference>
<dbReference type="OrthoDB" id="9781675at2"/>
<evidence type="ECO:0000256" key="5">
    <source>
        <dbReference type="ARBA" id="ARBA00022676"/>
    </source>
</evidence>
<feature type="binding site" evidence="15">
    <location>
        <begin position="199"/>
        <end position="201"/>
    </location>
    <ligand>
        <name>uracil</name>
        <dbReference type="ChEBI" id="CHEBI:17568"/>
    </ligand>
</feature>
<dbReference type="FunFam" id="3.40.50.2020:FF:000003">
    <property type="entry name" value="Uracil phosphoribosyltransferase"/>
    <property type="match status" value="1"/>
</dbReference>
<keyword evidence="7 15" id="KW-0547">Nucleotide-binding</keyword>
<dbReference type="NCBIfam" id="NF001097">
    <property type="entry name" value="PRK00129.1"/>
    <property type="match status" value="1"/>
</dbReference>
<feature type="binding site" evidence="15">
    <location>
        <position position="194"/>
    </location>
    <ligand>
        <name>uracil</name>
        <dbReference type="ChEBI" id="CHEBI:17568"/>
    </ligand>
</feature>
<dbReference type="AlphaFoldDB" id="A0A1G8XD87"/>
<comment type="cofactor">
    <cofactor evidence="15">
        <name>Mg(2+)</name>
        <dbReference type="ChEBI" id="CHEBI:18420"/>
    </cofactor>
    <text evidence="15">Binds 1 Mg(2+) ion per subunit. The magnesium is bound as Mg-PRPP.</text>
</comment>
<evidence type="ECO:0000256" key="13">
    <source>
        <dbReference type="ARBA" id="ARBA00072146"/>
    </source>
</evidence>
<dbReference type="InterPro" id="IPR000836">
    <property type="entry name" value="PRTase_dom"/>
</dbReference>
<dbReference type="InterPro" id="IPR005765">
    <property type="entry name" value="UPRT"/>
</dbReference>
<keyword evidence="18" id="KW-1185">Reference proteome</keyword>
<name>A0A1G8XD87_9FIRM</name>
<feature type="binding site" evidence="15">
    <location>
        <position position="200"/>
    </location>
    <ligand>
        <name>5-phospho-alpha-D-ribose 1-diphosphate</name>
        <dbReference type="ChEBI" id="CHEBI:58017"/>
    </ligand>
</feature>
<dbReference type="NCBIfam" id="TIGR01091">
    <property type="entry name" value="upp"/>
    <property type="match status" value="1"/>
</dbReference>
<dbReference type="STRING" id="393762.SAMN05660472_00185"/>
<comment type="catalytic activity">
    <reaction evidence="11 15">
        <text>UMP + diphosphate = 5-phospho-alpha-D-ribose 1-diphosphate + uracil</text>
        <dbReference type="Rhea" id="RHEA:13017"/>
        <dbReference type="ChEBI" id="CHEBI:17568"/>
        <dbReference type="ChEBI" id="CHEBI:33019"/>
        <dbReference type="ChEBI" id="CHEBI:57865"/>
        <dbReference type="ChEBI" id="CHEBI:58017"/>
        <dbReference type="EC" id="2.4.2.9"/>
    </reaction>
</comment>
<dbReference type="EMBL" id="FNFP01000001">
    <property type="protein sequence ID" value="SDJ88453.1"/>
    <property type="molecule type" value="Genomic_DNA"/>
</dbReference>
<gene>
    <name evidence="15" type="primary">upp</name>
    <name evidence="17" type="ORF">SAMN05660472_00185</name>
</gene>
<dbReference type="UniPathway" id="UPA00574">
    <property type="reaction ID" value="UER00636"/>
</dbReference>
<evidence type="ECO:0000256" key="1">
    <source>
        <dbReference type="ARBA" id="ARBA00005180"/>
    </source>
</evidence>
<accession>A0A1G8XD87</accession>
<keyword evidence="5 15" id="KW-0328">Glycosyltransferase</keyword>
<evidence type="ECO:0000256" key="2">
    <source>
        <dbReference type="ARBA" id="ARBA00009516"/>
    </source>
</evidence>
<evidence type="ECO:0000256" key="11">
    <source>
        <dbReference type="ARBA" id="ARBA00052919"/>
    </source>
</evidence>
<keyword evidence="9 15" id="KW-0342">GTP-binding</keyword>
<dbReference type="InterPro" id="IPR029057">
    <property type="entry name" value="PRTase-like"/>
</dbReference>
<evidence type="ECO:0000313" key="18">
    <source>
        <dbReference type="Proteomes" id="UP000198718"/>
    </source>
</evidence>
<dbReference type="EC" id="2.4.2.9" evidence="3 15"/>
<evidence type="ECO:0000256" key="9">
    <source>
        <dbReference type="ARBA" id="ARBA00023134"/>
    </source>
</evidence>
<feature type="binding site" evidence="15">
    <location>
        <begin position="131"/>
        <end position="139"/>
    </location>
    <ligand>
        <name>5-phospho-alpha-D-ribose 1-diphosphate</name>
        <dbReference type="ChEBI" id="CHEBI:58017"/>
    </ligand>
</feature>
<evidence type="ECO:0000256" key="3">
    <source>
        <dbReference type="ARBA" id="ARBA00011894"/>
    </source>
</evidence>
<comment type="function">
    <text evidence="12 15">Catalyzes the conversion of uracil and 5-phospho-alpha-D-ribose 1-diphosphate (PRPP) to UMP and diphosphate.</text>
</comment>
<evidence type="ECO:0000256" key="7">
    <source>
        <dbReference type="ARBA" id="ARBA00022741"/>
    </source>
</evidence>
<evidence type="ECO:0000256" key="15">
    <source>
        <dbReference type="HAMAP-Rule" id="MF_01218"/>
    </source>
</evidence>
<feature type="binding site" evidence="15">
    <location>
        <position position="104"/>
    </location>
    <ligand>
        <name>5-phospho-alpha-D-ribose 1-diphosphate</name>
        <dbReference type="ChEBI" id="CHEBI:58017"/>
    </ligand>
</feature>
<evidence type="ECO:0000256" key="10">
    <source>
        <dbReference type="ARBA" id="ARBA00031082"/>
    </source>
</evidence>
<keyword evidence="6 15" id="KW-0808">Transferase</keyword>
<dbReference type="GO" id="GO:0004845">
    <property type="term" value="F:uracil phosphoribosyltransferase activity"/>
    <property type="evidence" value="ECO:0007669"/>
    <property type="project" value="UniProtKB-UniRule"/>
</dbReference>
<feature type="domain" description="Phosphoribosyltransferase" evidence="16">
    <location>
        <begin position="7"/>
        <end position="208"/>
    </location>
</feature>
<evidence type="ECO:0000259" key="16">
    <source>
        <dbReference type="Pfam" id="PF14681"/>
    </source>
</evidence>
<dbReference type="GO" id="GO:0044206">
    <property type="term" value="P:UMP salvage"/>
    <property type="evidence" value="ECO:0007669"/>
    <property type="project" value="UniProtKB-UniRule"/>
</dbReference>
<dbReference type="GO" id="GO:0000287">
    <property type="term" value="F:magnesium ion binding"/>
    <property type="evidence" value="ECO:0007669"/>
    <property type="project" value="UniProtKB-UniRule"/>
</dbReference>
<proteinExistence type="inferred from homology"/>
<evidence type="ECO:0000256" key="14">
    <source>
        <dbReference type="ARBA" id="ARBA00079807"/>
    </source>
</evidence>
<dbReference type="GO" id="GO:0005525">
    <property type="term" value="F:GTP binding"/>
    <property type="evidence" value="ECO:0007669"/>
    <property type="project" value="UniProtKB-KW"/>
</dbReference>
<dbReference type="InterPro" id="IPR034332">
    <property type="entry name" value="Upp_B"/>
</dbReference>
<dbReference type="HAMAP" id="MF_01218_B">
    <property type="entry name" value="Upp_B"/>
    <property type="match status" value="1"/>
</dbReference>
<dbReference type="SUPFAM" id="SSF53271">
    <property type="entry name" value="PRTase-like"/>
    <property type="match status" value="1"/>
</dbReference>
<keyword evidence="8 15" id="KW-0460">Magnesium</keyword>